<feature type="region of interest" description="Disordered" evidence="1">
    <location>
        <begin position="266"/>
        <end position="316"/>
    </location>
</feature>
<protein>
    <submittedName>
        <fullName evidence="2">Uncharacterized protein</fullName>
    </submittedName>
</protein>
<evidence type="ECO:0000256" key="1">
    <source>
        <dbReference type="SAM" id="MobiDB-lite"/>
    </source>
</evidence>
<name>A0A2S2QJZ4_9HEMI</name>
<proteinExistence type="predicted"/>
<feature type="compositionally biased region" description="Basic and acidic residues" evidence="1">
    <location>
        <begin position="274"/>
        <end position="285"/>
    </location>
</feature>
<reference evidence="2" key="1">
    <citation type="submission" date="2018-04" db="EMBL/GenBank/DDBJ databases">
        <title>Transcriptome assembly of Sipha flava.</title>
        <authorList>
            <person name="Scully E.D."/>
            <person name="Geib S.M."/>
            <person name="Palmer N.A."/>
            <person name="Koch K."/>
            <person name="Bradshaw J."/>
            <person name="Heng-Moss T."/>
            <person name="Sarath G."/>
        </authorList>
    </citation>
    <scope>NUCLEOTIDE SEQUENCE</scope>
</reference>
<sequence>MKIVANRSARGQSRHRIRQLVPKLVELGDERFVHTVGTGTCIPNVAAVYIVAPPSVRGAVLEVPCSSSVVAVAARPKASRHPTGRRCTAVGTRSPTAEVRATYFSAGESPRRVVASRRVAASRCPTARDTAAGARSPALPEEHKSRTARAMYSSAGEPPASVVTSRVAASRFPTAGARYSVPPKKHKLRAVRATCDLPREPRAPCAWSWAAASHDSTARDTAAVGPHCPAAPEQDRIGTVRDGDTYASARRPRRRVARADTVPVGARCPAAPHEQNRIGTARDDTYASARGPTRTPPSARSNVAAPRQQVAGDRGPEWCGPFATRVAAPVASQDWTACPCPTCPEPG</sequence>
<accession>A0A2S2QJZ4</accession>
<dbReference type="AlphaFoldDB" id="A0A2S2QJZ4"/>
<dbReference type="EMBL" id="GGMS01008800">
    <property type="protein sequence ID" value="MBY78003.1"/>
    <property type="molecule type" value="Transcribed_RNA"/>
</dbReference>
<evidence type="ECO:0000313" key="2">
    <source>
        <dbReference type="EMBL" id="MBY78003.1"/>
    </source>
</evidence>
<feature type="region of interest" description="Disordered" evidence="1">
    <location>
        <begin position="125"/>
        <end position="144"/>
    </location>
</feature>
<gene>
    <name evidence="2" type="ORF">g.68890</name>
</gene>
<organism evidence="2">
    <name type="scientific">Sipha flava</name>
    <name type="common">yellow sugarcane aphid</name>
    <dbReference type="NCBI Taxonomy" id="143950"/>
    <lineage>
        <taxon>Eukaryota</taxon>
        <taxon>Metazoa</taxon>
        <taxon>Ecdysozoa</taxon>
        <taxon>Arthropoda</taxon>
        <taxon>Hexapoda</taxon>
        <taxon>Insecta</taxon>
        <taxon>Pterygota</taxon>
        <taxon>Neoptera</taxon>
        <taxon>Paraneoptera</taxon>
        <taxon>Hemiptera</taxon>
        <taxon>Sternorrhyncha</taxon>
        <taxon>Aphidomorpha</taxon>
        <taxon>Aphidoidea</taxon>
        <taxon>Aphididae</taxon>
        <taxon>Sipha</taxon>
    </lineage>
</organism>